<keyword evidence="3" id="KW-0813">Transport</keyword>
<dbReference type="GO" id="GO:0016020">
    <property type="term" value="C:membrane"/>
    <property type="evidence" value="ECO:0007669"/>
    <property type="project" value="TreeGrafter"/>
</dbReference>
<gene>
    <name evidence="9" type="ORF">BDZ94DRAFT_1174567</name>
</gene>
<dbReference type="GO" id="GO:0012505">
    <property type="term" value="C:endomembrane system"/>
    <property type="evidence" value="ECO:0007669"/>
    <property type="project" value="UniProtKB-SubCell"/>
</dbReference>
<evidence type="ECO:0000259" key="8">
    <source>
        <dbReference type="PROSITE" id="PS50850"/>
    </source>
</evidence>
<keyword evidence="6 7" id="KW-0472">Membrane</keyword>
<evidence type="ECO:0000256" key="7">
    <source>
        <dbReference type="SAM" id="Phobius"/>
    </source>
</evidence>
<keyword evidence="4 7" id="KW-0812">Transmembrane</keyword>
<comment type="caution">
    <text evidence="9">The sequence shown here is derived from an EMBL/GenBank/DDBJ whole genome shotgun (WGS) entry which is preliminary data.</text>
</comment>
<feature type="transmembrane region" description="Helical" evidence="7">
    <location>
        <begin position="322"/>
        <end position="339"/>
    </location>
</feature>
<feature type="transmembrane region" description="Helical" evidence="7">
    <location>
        <begin position="233"/>
        <end position="255"/>
    </location>
</feature>
<reference evidence="9" key="1">
    <citation type="submission" date="2020-11" db="EMBL/GenBank/DDBJ databases">
        <authorList>
            <consortium name="DOE Joint Genome Institute"/>
            <person name="Ahrendt S."/>
            <person name="Riley R."/>
            <person name="Andreopoulos W."/>
            <person name="Labutti K."/>
            <person name="Pangilinan J."/>
            <person name="Ruiz-Duenas F.J."/>
            <person name="Barrasa J.M."/>
            <person name="Sanchez-Garcia M."/>
            <person name="Camarero S."/>
            <person name="Miyauchi S."/>
            <person name="Serrano A."/>
            <person name="Linde D."/>
            <person name="Babiker R."/>
            <person name="Drula E."/>
            <person name="Ayuso-Fernandez I."/>
            <person name="Pacheco R."/>
            <person name="Padilla G."/>
            <person name="Ferreira P."/>
            <person name="Barriuso J."/>
            <person name="Kellner H."/>
            <person name="Castanera R."/>
            <person name="Alfaro M."/>
            <person name="Ramirez L."/>
            <person name="Pisabarro A.G."/>
            <person name="Kuo A."/>
            <person name="Tritt A."/>
            <person name="Lipzen A."/>
            <person name="He G."/>
            <person name="Yan M."/>
            <person name="Ng V."/>
            <person name="Cullen D."/>
            <person name="Martin F."/>
            <person name="Rosso M.-N."/>
            <person name="Henrissat B."/>
            <person name="Hibbett D."/>
            <person name="Martinez A.T."/>
            <person name="Grigoriev I.V."/>
        </authorList>
    </citation>
    <scope>NUCLEOTIDE SEQUENCE</scope>
    <source>
        <strain evidence="9">CBS 247.69</strain>
    </source>
</reference>
<evidence type="ECO:0000313" key="9">
    <source>
        <dbReference type="EMBL" id="KAF9457978.1"/>
    </source>
</evidence>
<comment type="subcellular location">
    <subcellularLocation>
        <location evidence="1">Endomembrane system</location>
        <topology evidence="1">Multi-pass membrane protein</topology>
    </subcellularLocation>
</comment>
<feature type="domain" description="Major facilitator superfamily (MFS) profile" evidence="8">
    <location>
        <begin position="25"/>
        <end position="411"/>
    </location>
</feature>
<feature type="transmembrane region" description="Helical" evidence="7">
    <location>
        <begin position="176"/>
        <end position="197"/>
    </location>
</feature>
<feature type="transmembrane region" description="Helical" evidence="7">
    <location>
        <begin position="351"/>
        <end position="374"/>
    </location>
</feature>
<dbReference type="InterPro" id="IPR011701">
    <property type="entry name" value="MFS"/>
</dbReference>
<keyword evidence="10" id="KW-1185">Reference proteome</keyword>
<dbReference type="PANTHER" id="PTHR23514:SF3">
    <property type="entry name" value="BYPASS OF STOP CODON PROTEIN 6"/>
    <property type="match status" value="1"/>
</dbReference>
<feature type="transmembrane region" description="Helical" evidence="7">
    <location>
        <begin position="100"/>
        <end position="128"/>
    </location>
</feature>
<evidence type="ECO:0000256" key="1">
    <source>
        <dbReference type="ARBA" id="ARBA00004127"/>
    </source>
</evidence>
<keyword evidence="5 7" id="KW-1133">Transmembrane helix</keyword>
<dbReference type="InterPro" id="IPR020846">
    <property type="entry name" value="MFS_dom"/>
</dbReference>
<evidence type="ECO:0000256" key="3">
    <source>
        <dbReference type="ARBA" id="ARBA00022448"/>
    </source>
</evidence>
<dbReference type="OrthoDB" id="413079at2759"/>
<feature type="transmembrane region" description="Helical" evidence="7">
    <location>
        <begin position="298"/>
        <end position="316"/>
    </location>
</feature>
<dbReference type="PROSITE" id="PS50850">
    <property type="entry name" value="MFS"/>
    <property type="match status" value="1"/>
</dbReference>
<protein>
    <submittedName>
        <fullName evidence="9">Major facilitator superfamily domain-containing protein</fullName>
    </submittedName>
</protein>
<dbReference type="InterPro" id="IPR051788">
    <property type="entry name" value="MFS_Transporter"/>
</dbReference>
<proteinExistence type="inferred from homology"/>
<dbReference type="InterPro" id="IPR036259">
    <property type="entry name" value="MFS_trans_sf"/>
</dbReference>
<evidence type="ECO:0000313" key="10">
    <source>
        <dbReference type="Proteomes" id="UP000807353"/>
    </source>
</evidence>
<evidence type="ECO:0000256" key="5">
    <source>
        <dbReference type="ARBA" id="ARBA00022989"/>
    </source>
</evidence>
<feature type="transmembrane region" description="Helical" evidence="7">
    <location>
        <begin position="56"/>
        <end position="80"/>
    </location>
</feature>
<dbReference type="SUPFAM" id="SSF103473">
    <property type="entry name" value="MFS general substrate transporter"/>
    <property type="match status" value="1"/>
</dbReference>
<evidence type="ECO:0000256" key="6">
    <source>
        <dbReference type="ARBA" id="ARBA00023136"/>
    </source>
</evidence>
<feature type="transmembrane region" description="Helical" evidence="7">
    <location>
        <begin position="386"/>
        <end position="408"/>
    </location>
</feature>
<dbReference type="EMBL" id="MU150353">
    <property type="protein sequence ID" value="KAF9457978.1"/>
    <property type="molecule type" value="Genomic_DNA"/>
</dbReference>
<evidence type="ECO:0000256" key="2">
    <source>
        <dbReference type="ARBA" id="ARBA00008335"/>
    </source>
</evidence>
<organism evidence="9 10">
    <name type="scientific">Collybia nuda</name>
    <dbReference type="NCBI Taxonomy" id="64659"/>
    <lineage>
        <taxon>Eukaryota</taxon>
        <taxon>Fungi</taxon>
        <taxon>Dikarya</taxon>
        <taxon>Basidiomycota</taxon>
        <taxon>Agaricomycotina</taxon>
        <taxon>Agaricomycetes</taxon>
        <taxon>Agaricomycetidae</taxon>
        <taxon>Agaricales</taxon>
        <taxon>Tricholomatineae</taxon>
        <taxon>Clitocybaceae</taxon>
        <taxon>Collybia</taxon>
    </lineage>
</organism>
<dbReference type="Pfam" id="PF07690">
    <property type="entry name" value="MFS_1"/>
    <property type="match status" value="1"/>
</dbReference>
<feature type="transmembrane region" description="Helical" evidence="7">
    <location>
        <begin position="267"/>
        <end position="286"/>
    </location>
</feature>
<dbReference type="Proteomes" id="UP000807353">
    <property type="component" value="Unassembled WGS sequence"/>
</dbReference>
<evidence type="ECO:0000256" key="4">
    <source>
        <dbReference type="ARBA" id="ARBA00022692"/>
    </source>
</evidence>
<dbReference type="PANTHER" id="PTHR23514">
    <property type="entry name" value="BYPASS OF STOP CODON PROTEIN 6"/>
    <property type="match status" value="1"/>
</dbReference>
<dbReference type="AlphaFoldDB" id="A0A9P5XWB8"/>
<accession>A0A9P5XWB8</accession>
<name>A0A9P5XWB8_9AGAR</name>
<dbReference type="GO" id="GO:0022857">
    <property type="term" value="F:transmembrane transporter activity"/>
    <property type="evidence" value="ECO:0007669"/>
    <property type="project" value="InterPro"/>
</dbReference>
<dbReference type="Gene3D" id="1.20.1250.20">
    <property type="entry name" value="MFS general substrate transporter like domains"/>
    <property type="match status" value="2"/>
</dbReference>
<feature type="transmembrane region" description="Helical" evidence="7">
    <location>
        <begin position="149"/>
        <end position="170"/>
    </location>
</feature>
<sequence>MDTPSSTVVANTIQTREQLLTERIQFIALCWGIIVTGWNDGSTGPLIPRIQLVYNIGYASVSLLFVCATIGFISGAFLNVPFSDRFTFGQLMVLGASLQVIAYAISAAAFPFPALCVAYAINGVGMAIQDGQGNGYIATMKRKPEKKMGIYHAAYGAGAMLSPLAATQFAQMTRWSFHYLVSMALAFSSFVFLLVVFRLKSGDACLRGIGQGAIEKQTSNESSFRQILRLRSVHLLSLYILVYVGLEATVGGWIVTYIIRERNGGPSSGYISSGYFGGIMIGRVALLKVNEKVGEHGVLFVYFVIALGLELIIWFLPSAIGGGIAASFLGFVLASWYPVAMNEASRILPQWLLAGSMGWIAGFGQAGSALFPFITGVVAQRTSIRSFPPLIIGMMIFSIAIWAIVIGAKKPLVMTGSK</sequence>
<comment type="similarity">
    <text evidence="2">Belongs to the major facilitator superfamily.</text>
</comment>